<feature type="domain" description="Multidrug resistance protein MdtA-like barrel-sandwich hybrid" evidence="6">
    <location>
        <begin position="65"/>
        <end position="185"/>
    </location>
</feature>
<dbReference type="InterPro" id="IPR006143">
    <property type="entry name" value="RND_pump_MFP"/>
</dbReference>
<evidence type="ECO:0000259" key="8">
    <source>
        <dbReference type="Pfam" id="PF25967"/>
    </source>
</evidence>
<comment type="similarity">
    <text evidence="2">Belongs to the membrane fusion protein (MFP) (TC 8.A.1) family.</text>
</comment>
<dbReference type="Proteomes" id="UP000530564">
    <property type="component" value="Unassembled WGS sequence"/>
</dbReference>
<dbReference type="RefSeq" id="WP_183771592.1">
    <property type="nucleotide sequence ID" value="NZ_JACIDK010000002.1"/>
</dbReference>
<dbReference type="InterPro" id="IPR058627">
    <property type="entry name" value="MdtA-like_C"/>
</dbReference>
<dbReference type="Gene3D" id="2.40.30.170">
    <property type="match status" value="1"/>
</dbReference>
<name>A0A840A0R8_9CAUL</name>
<dbReference type="GO" id="GO:0015562">
    <property type="term" value="F:efflux transmembrane transporter activity"/>
    <property type="evidence" value="ECO:0007669"/>
    <property type="project" value="TreeGrafter"/>
</dbReference>
<evidence type="ECO:0000313" key="9">
    <source>
        <dbReference type="EMBL" id="MBB3891042.1"/>
    </source>
</evidence>
<dbReference type="Gene3D" id="2.40.50.100">
    <property type="match status" value="1"/>
</dbReference>
<keyword evidence="5" id="KW-0732">Signal</keyword>
<dbReference type="PANTHER" id="PTHR30469:SF15">
    <property type="entry name" value="HLYD FAMILY OF SECRETION PROTEINS"/>
    <property type="match status" value="1"/>
</dbReference>
<dbReference type="NCBIfam" id="TIGR01730">
    <property type="entry name" value="RND_mfp"/>
    <property type="match status" value="1"/>
</dbReference>
<accession>A0A840A0R8</accession>
<dbReference type="InterPro" id="IPR058792">
    <property type="entry name" value="Beta-barrel_RND_2"/>
</dbReference>
<dbReference type="Gene3D" id="2.40.420.20">
    <property type="match status" value="1"/>
</dbReference>
<dbReference type="Pfam" id="PF25917">
    <property type="entry name" value="BSH_RND"/>
    <property type="match status" value="1"/>
</dbReference>
<feature type="signal peptide" evidence="5">
    <location>
        <begin position="1"/>
        <end position="21"/>
    </location>
</feature>
<evidence type="ECO:0000256" key="3">
    <source>
        <dbReference type="ARBA" id="ARBA00022448"/>
    </source>
</evidence>
<comment type="caution">
    <text evidence="9">The sequence shown here is derived from an EMBL/GenBank/DDBJ whole genome shotgun (WGS) entry which is preliminary data.</text>
</comment>
<feature type="domain" description="Multidrug resistance protein MdtA-like C-terminal permuted SH3" evidence="8">
    <location>
        <begin position="278"/>
        <end position="329"/>
    </location>
</feature>
<dbReference type="PANTHER" id="PTHR30469">
    <property type="entry name" value="MULTIDRUG RESISTANCE PROTEIN MDTA"/>
    <property type="match status" value="1"/>
</dbReference>
<dbReference type="GO" id="GO:1990281">
    <property type="term" value="C:efflux pump complex"/>
    <property type="evidence" value="ECO:0007669"/>
    <property type="project" value="TreeGrafter"/>
</dbReference>
<reference evidence="9 10" key="1">
    <citation type="submission" date="2020-08" db="EMBL/GenBank/DDBJ databases">
        <title>Genomic Encyclopedia of Type Strains, Phase IV (KMG-IV): sequencing the most valuable type-strain genomes for metagenomic binning, comparative biology and taxonomic classification.</title>
        <authorList>
            <person name="Goeker M."/>
        </authorList>
    </citation>
    <scope>NUCLEOTIDE SEQUENCE [LARGE SCALE GENOMIC DNA]</scope>
    <source>
        <strain evidence="9 10">DSM 21793</strain>
    </source>
</reference>
<dbReference type="AlphaFoldDB" id="A0A840A0R8"/>
<evidence type="ECO:0000313" key="10">
    <source>
        <dbReference type="Proteomes" id="UP000530564"/>
    </source>
</evidence>
<comment type="subcellular location">
    <subcellularLocation>
        <location evidence="1">Cell envelope</location>
    </subcellularLocation>
</comment>
<dbReference type="EMBL" id="JACIDK010000002">
    <property type="protein sequence ID" value="MBB3891042.1"/>
    <property type="molecule type" value="Genomic_DNA"/>
</dbReference>
<keyword evidence="3" id="KW-0813">Transport</keyword>
<keyword evidence="10" id="KW-1185">Reference proteome</keyword>
<gene>
    <name evidence="9" type="ORF">GGQ61_001759</name>
</gene>
<dbReference type="Pfam" id="PF25967">
    <property type="entry name" value="RND-MFP_C"/>
    <property type="match status" value="1"/>
</dbReference>
<evidence type="ECO:0000256" key="1">
    <source>
        <dbReference type="ARBA" id="ARBA00004196"/>
    </source>
</evidence>
<dbReference type="Gene3D" id="1.10.287.470">
    <property type="entry name" value="Helix hairpin bin"/>
    <property type="match status" value="1"/>
</dbReference>
<feature type="domain" description="CusB-like beta-barrel" evidence="7">
    <location>
        <begin position="201"/>
        <end position="271"/>
    </location>
</feature>
<evidence type="ECO:0000256" key="4">
    <source>
        <dbReference type="SAM" id="Coils"/>
    </source>
</evidence>
<dbReference type="InterPro" id="IPR058625">
    <property type="entry name" value="MdtA-like_BSH"/>
</dbReference>
<evidence type="ECO:0000256" key="2">
    <source>
        <dbReference type="ARBA" id="ARBA00009477"/>
    </source>
</evidence>
<dbReference type="PROSITE" id="PS51257">
    <property type="entry name" value="PROKAR_LIPOPROTEIN"/>
    <property type="match status" value="1"/>
</dbReference>
<evidence type="ECO:0000259" key="7">
    <source>
        <dbReference type="Pfam" id="PF25954"/>
    </source>
</evidence>
<feature type="coiled-coil region" evidence="4">
    <location>
        <begin position="99"/>
        <end position="164"/>
    </location>
</feature>
<evidence type="ECO:0000256" key="5">
    <source>
        <dbReference type="SAM" id="SignalP"/>
    </source>
</evidence>
<proteinExistence type="inferred from homology"/>
<sequence>MTRTKTILALAAGLASAVTLSACGSKEPPKKDPAAQARAVTVVRLEPRAISGALSASGTLRPREEAAVAAEVTGFRVLRVNADVGDTVRAGQVLVQLDPALLQAQIAQAEAQAAQAEDQARRVADLDGQGVLAQEQIAQRRFQAQAARANLRDLQTRLAKLSVVAPVSGVILERTVRPGDLSSGGGTPWFRIARDGQMELGADMPEDDLARIRVGQSATVTLPGGGQAQGTVRIVSPQIDAQTKLGQVRVLLPARSDIRAGGFARAVFADASASTLALPETAIRYDASGAAVMVVGDDNRVKHVAVQTGQRGSGLVQIVKGPPAGSRVVQNAASFLLDGDLVKPVEAGAAAAPKAAAPQPAARAK</sequence>
<keyword evidence="4" id="KW-0175">Coiled coil</keyword>
<feature type="chain" id="PRO_5032390900" evidence="5">
    <location>
        <begin position="22"/>
        <end position="365"/>
    </location>
</feature>
<protein>
    <submittedName>
        <fullName evidence="9">HlyD family secretion protein</fullName>
    </submittedName>
</protein>
<evidence type="ECO:0000259" key="6">
    <source>
        <dbReference type="Pfam" id="PF25917"/>
    </source>
</evidence>
<dbReference type="Pfam" id="PF25954">
    <property type="entry name" value="Beta-barrel_RND_2"/>
    <property type="match status" value="1"/>
</dbReference>
<dbReference type="SUPFAM" id="SSF111369">
    <property type="entry name" value="HlyD-like secretion proteins"/>
    <property type="match status" value="1"/>
</dbReference>
<organism evidence="9 10">
    <name type="scientific">Phenylobacterium haematophilum</name>
    <dbReference type="NCBI Taxonomy" id="98513"/>
    <lineage>
        <taxon>Bacteria</taxon>
        <taxon>Pseudomonadati</taxon>
        <taxon>Pseudomonadota</taxon>
        <taxon>Alphaproteobacteria</taxon>
        <taxon>Caulobacterales</taxon>
        <taxon>Caulobacteraceae</taxon>
        <taxon>Phenylobacterium</taxon>
    </lineage>
</organism>